<evidence type="ECO:0000256" key="12">
    <source>
        <dbReference type="ARBA" id="ARBA00023316"/>
    </source>
</evidence>
<dbReference type="PANTHER" id="PTHR30627">
    <property type="entry name" value="PEPTIDOGLYCAN D,D-TRANSPEPTIDASE"/>
    <property type="match status" value="1"/>
</dbReference>
<reference evidence="17 18" key="1">
    <citation type="submission" date="2018-07" db="EMBL/GenBank/DDBJ databases">
        <title>Bacillus sp. YLB-04 draft genome sequence.</title>
        <authorList>
            <person name="Yu L."/>
            <person name="Tang X."/>
        </authorList>
    </citation>
    <scope>NUCLEOTIDE SEQUENCE [LARGE SCALE GENOMIC DNA]</scope>
    <source>
        <strain evidence="17 18">YLB-04</strain>
    </source>
</reference>
<evidence type="ECO:0000256" key="2">
    <source>
        <dbReference type="ARBA" id="ARBA00004236"/>
    </source>
</evidence>
<name>A0A3D8GLN7_9BACI</name>
<dbReference type="UniPathway" id="UPA00219"/>
<sequence>MVTKKKKKKAHVPFRLNMLFFAVFVLFSMLILRLGIVQIVYGDDFKREIERTEDITVKNPVPRGKMFDRNGTIIVDNSPLNAITYTKYQGTSQEEMLEVATKLAKLINKDSKKLQERDKKDFWLLTHKKEAKEKITEKEWDLYENKELKDEDIYKLQVERVTEEDINSLSKDELEVAAIFREFNSGYYQSPQIVKNDNVTPEEFALVSENLEDLPGVDTTTDWTRQYAFGDTLKTILGNVTNSDKGIPKEQLDYYLSRDYSRNDRVGISYIEKQYEEVLQGQKAKVKNKTDKSGKILGTTVVSEGKRGKDLVLTIDMELQQEVEKILEEELWKAKQNGNSKLLDRGFVVLMNPYTGEILTMAGKKIEKNPKTGKYEMSDYAYGTFTTSYNVGSTVKGATIYAGFQSGAIKPGDKFLDVPMMIKGTKPKGSWRRTGFGVINDLRALQISSNVYMFHTAIKIGHGSYTPNQPLRIRNEGFDIMRGLYGQFGLGVRTGIDLPNEAIGYPGKIDPGKQLDLAIGQYDTYTAMQLAQYVSTIANGGTRIQPHIVKEIREPVMEPNELGPIIQEIQPKILNKLDGNEEWLKRVQTGFRMVMQGDGTGARKFGSAQYNPAGKTGTAEAFYDGFERKKFGKIPPQVMNLSLVSYAPFERPEIAMSVLIPWAYQGNNGTSYNNEIGRRVLDTYFELKKERASGGTRQNDEANENTNENANEQQAASGQ</sequence>
<feature type="domain" description="Penicillin-binding protein transpeptidase" evidence="15">
    <location>
        <begin position="346"/>
        <end position="681"/>
    </location>
</feature>
<evidence type="ECO:0000256" key="3">
    <source>
        <dbReference type="ARBA" id="ARBA00004752"/>
    </source>
</evidence>
<dbReference type="InterPro" id="IPR001460">
    <property type="entry name" value="PCN-bd_Tpept"/>
</dbReference>
<keyword evidence="9" id="KW-0573">Peptidoglycan synthesis</keyword>
<evidence type="ECO:0000256" key="11">
    <source>
        <dbReference type="ARBA" id="ARBA00023136"/>
    </source>
</evidence>
<dbReference type="OrthoDB" id="9770103at2"/>
<dbReference type="EC" id="3.4.16.4" evidence="5"/>
<dbReference type="Pfam" id="PF03717">
    <property type="entry name" value="PBP_dimer"/>
    <property type="match status" value="1"/>
</dbReference>
<feature type="region of interest" description="Disordered" evidence="14">
    <location>
        <begin position="690"/>
        <end position="719"/>
    </location>
</feature>
<comment type="pathway">
    <text evidence="3">Cell wall biogenesis; peptidoglycan biosynthesis.</text>
</comment>
<keyword evidence="6" id="KW-1003">Cell membrane</keyword>
<keyword evidence="10" id="KW-1133">Transmembrane helix</keyword>
<dbReference type="SUPFAM" id="SSF56601">
    <property type="entry name" value="beta-lactamase/transpeptidase-like"/>
    <property type="match status" value="1"/>
</dbReference>
<dbReference type="RefSeq" id="WP_115453450.1">
    <property type="nucleotide sequence ID" value="NZ_QNQT01000010.1"/>
</dbReference>
<dbReference type="Gene3D" id="1.10.10.1230">
    <property type="entry name" value="Penicillin-binding protein, N-terminal non-catalytic domain, head sub-domain"/>
    <property type="match status" value="1"/>
</dbReference>
<protein>
    <recommendedName>
        <fullName evidence="5">serine-type D-Ala-D-Ala carboxypeptidase</fullName>
        <ecNumber evidence="5">3.4.16.4</ecNumber>
    </recommendedName>
</protein>
<dbReference type="InterPro" id="IPR005311">
    <property type="entry name" value="PBP_dimer"/>
</dbReference>
<dbReference type="GO" id="GO:0071555">
    <property type="term" value="P:cell wall organization"/>
    <property type="evidence" value="ECO:0007669"/>
    <property type="project" value="UniProtKB-KW"/>
</dbReference>
<dbReference type="GO" id="GO:0008658">
    <property type="term" value="F:penicillin binding"/>
    <property type="evidence" value="ECO:0007669"/>
    <property type="project" value="InterPro"/>
</dbReference>
<dbReference type="GO" id="GO:0009252">
    <property type="term" value="P:peptidoglycan biosynthetic process"/>
    <property type="evidence" value="ECO:0007669"/>
    <property type="project" value="UniProtKB-UniPathway"/>
</dbReference>
<evidence type="ECO:0000256" key="9">
    <source>
        <dbReference type="ARBA" id="ARBA00022984"/>
    </source>
</evidence>
<dbReference type="AlphaFoldDB" id="A0A3D8GLN7"/>
<evidence type="ECO:0000256" key="8">
    <source>
        <dbReference type="ARBA" id="ARBA00022960"/>
    </source>
</evidence>
<evidence type="ECO:0000256" key="13">
    <source>
        <dbReference type="ARBA" id="ARBA00034000"/>
    </source>
</evidence>
<evidence type="ECO:0000256" key="1">
    <source>
        <dbReference type="ARBA" id="ARBA00004167"/>
    </source>
</evidence>
<dbReference type="GO" id="GO:0005886">
    <property type="term" value="C:plasma membrane"/>
    <property type="evidence" value="ECO:0007669"/>
    <property type="project" value="UniProtKB-SubCell"/>
</dbReference>
<dbReference type="InterPro" id="IPR036138">
    <property type="entry name" value="PBP_dimer_sf"/>
</dbReference>
<comment type="similarity">
    <text evidence="4">Belongs to the transpeptidase family.</text>
</comment>
<comment type="subcellular location">
    <subcellularLocation>
        <location evidence="2">Cell membrane</location>
    </subcellularLocation>
    <subcellularLocation>
        <location evidence="1">Membrane</location>
        <topology evidence="1">Single-pass membrane protein</topology>
    </subcellularLocation>
</comment>
<feature type="compositionally biased region" description="Low complexity" evidence="14">
    <location>
        <begin position="704"/>
        <end position="719"/>
    </location>
</feature>
<evidence type="ECO:0000259" key="15">
    <source>
        <dbReference type="Pfam" id="PF00905"/>
    </source>
</evidence>
<feature type="domain" description="Penicillin-binding protein dimerisation" evidence="16">
    <location>
        <begin position="59"/>
        <end position="299"/>
    </location>
</feature>
<gene>
    <name evidence="17" type="ORF">DRW41_18180</name>
</gene>
<dbReference type="PANTHER" id="PTHR30627:SF2">
    <property type="entry name" value="PEPTIDOGLYCAN D,D-TRANSPEPTIDASE MRDA"/>
    <property type="match status" value="1"/>
</dbReference>
<evidence type="ECO:0000256" key="6">
    <source>
        <dbReference type="ARBA" id="ARBA00022475"/>
    </source>
</evidence>
<organism evidence="17 18">
    <name type="scientific">Neobacillus piezotolerans</name>
    <dbReference type="NCBI Taxonomy" id="2259171"/>
    <lineage>
        <taxon>Bacteria</taxon>
        <taxon>Bacillati</taxon>
        <taxon>Bacillota</taxon>
        <taxon>Bacilli</taxon>
        <taxon>Bacillales</taxon>
        <taxon>Bacillaceae</taxon>
        <taxon>Neobacillus</taxon>
    </lineage>
</organism>
<proteinExistence type="inferred from homology"/>
<evidence type="ECO:0000256" key="7">
    <source>
        <dbReference type="ARBA" id="ARBA00022692"/>
    </source>
</evidence>
<dbReference type="InterPro" id="IPR050515">
    <property type="entry name" value="Beta-lactam/transpept"/>
</dbReference>
<keyword evidence="18" id="KW-1185">Reference proteome</keyword>
<comment type="catalytic activity">
    <reaction evidence="13">
        <text>Preferential cleavage: (Ac)2-L-Lys-D-Ala-|-D-Ala. Also transpeptidation of peptidyl-alanyl moieties that are N-acyl substituents of D-alanine.</text>
        <dbReference type="EC" id="3.4.16.4"/>
    </reaction>
</comment>
<keyword evidence="8" id="KW-0133">Cell shape</keyword>
<dbReference type="InterPro" id="IPR012338">
    <property type="entry name" value="Beta-lactam/transpept-like"/>
</dbReference>
<keyword evidence="11" id="KW-0472">Membrane</keyword>
<dbReference type="Gene3D" id="3.40.710.10">
    <property type="entry name" value="DD-peptidase/beta-lactamase superfamily"/>
    <property type="match status" value="1"/>
</dbReference>
<dbReference type="Gene3D" id="3.90.1310.10">
    <property type="entry name" value="Penicillin-binding protein 2a (Domain 2)"/>
    <property type="match status" value="1"/>
</dbReference>
<dbReference type="Pfam" id="PF00905">
    <property type="entry name" value="Transpeptidase"/>
    <property type="match status" value="1"/>
</dbReference>
<comment type="caution">
    <text evidence="17">The sequence shown here is derived from an EMBL/GenBank/DDBJ whole genome shotgun (WGS) entry which is preliminary data.</text>
</comment>
<accession>A0A3D8GLN7</accession>
<dbReference type="EMBL" id="QNQT01000010">
    <property type="protein sequence ID" value="RDU35385.1"/>
    <property type="molecule type" value="Genomic_DNA"/>
</dbReference>
<dbReference type="SUPFAM" id="SSF56519">
    <property type="entry name" value="Penicillin binding protein dimerisation domain"/>
    <property type="match status" value="1"/>
</dbReference>
<evidence type="ECO:0000313" key="18">
    <source>
        <dbReference type="Proteomes" id="UP000257144"/>
    </source>
</evidence>
<evidence type="ECO:0000256" key="4">
    <source>
        <dbReference type="ARBA" id="ARBA00007171"/>
    </source>
</evidence>
<dbReference type="GO" id="GO:0008360">
    <property type="term" value="P:regulation of cell shape"/>
    <property type="evidence" value="ECO:0007669"/>
    <property type="project" value="UniProtKB-KW"/>
</dbReference>
<evidence type="ECO:0000313" key="17">
    <source>
        <dbReference type="EMBL" id="RDU35385.1"/>
    </source>
</evidence>
<evidence type="ECO:0000256" key="14">
    <source>
        <dbReference type="SAM" id="MobiDB-lite"/>
    </source>
</evidence>
<dbReference type="Proteomes" id="UP000257144">
    <property type="component" value="Unassembled WGS sequence"/>
</dbReference>
<keyword evidence="12" id="KW-0961">Cell wall biogenesis/degradation</keyword>
<dbReference type="GO" id="GO:0071972">
    <property type="term" value="F:peptidoglycan L,D-transpeptidase activity"/>
    <property type="evidence" value="ECO:0007669"/>
    <property type="project" value="TreeGrafter"/>
</dbReference>
<evidence type="ECO:0000259" key="16">
    <source>
        <dbReference type="Pfam" id="PF03717"/>
    </source>
</evidence>
<dbReference type="GO" id="GO:0009002">
    <property type="term" value="F:serine-type D-Ala-D-Ala carboxypeptidase activity"/>
    <property type="evidence" value="ECO:0007669"/>
    <property type="project" value="UniProtKB-EC"/>
</dbReference>
<keyword evidence="7" id="KW-0812">Transmembrane</keyword>
<evidence type="ECO:0000256" key="10">
    <source>
        <dbReference type="ARBA" id="ARBA00022989"/>
    </source>
</evidence>
<evidence type="ECO:0000256" key="5">
    <source>
        <dbReference type="ARBA" id="ARBA00012448"/>
    </source>
</evidence>